<reference evidence="2" key="1">
    <citation type="submission" date="2016-10" db="EMBL/GenBank/DDBJ databases">
        <authorList>
            <person name="Varghese N."/>
            <person name="Submissions S."/>
        </authorList>
    </citation>
    <scope>NUCLEOTIDE SEQUENCE [LARGE SCALE GENOMIC DNA]</scope>
    <source>
        <strain evidence="2">CGMCC 1.11022</strain>
    </source>
</reference>
<proteinExistence type="predicted"/>
<keyword evidence="2" id="KW-1185">Reference proteome</keyword>
<dbReference type="SUPFAM" id="SSF52540">
    <property type="entry name" value="P-loop containing nucleoside triphosphate hydrolases"/>
    <property type="match status" value="1"/>
</dbReference>
<dbReference type="Pfam" id="PF13469">
    <property type="entry name" value="Sulfotransfer_3"/>
    <property type="match status" value="1"/>
</dbReference>
<dbReference type="Gene3D" id="3.40.50.300">
    <property type="entry name" value="P-loop containing nucleotide triphosphate hydrolases"/>
    <property type="match status" value="1"/>
</dbReference>
<dbReference type="EMBL" id="FNEE01000024">
    <property type="protein sequence ID" value="SDK98315.1"/>
    <property type="molecule type" value="Genomic_DNA"/>
</dbReference>
<name>A0A1G9GCL5_9HYPH</name>
<organism evidence="1 2">
    <name type="scientific">Mesorhizobium muleiense</name>
    <dbReference type="NCBI Taxonomy" id="1004279"/>
    <lineage>
        <taxon>Bacteria</taxon>
        <taxon>Pseudomonadati</taxon>
        <taxon>Pseudomonadota</taxon>
        <taxon>Alphaproteobacteria</taxon>
        <taxon>Hyphomicrobiales</taxon>
        <taxon>Phyllobacteriaceae</taxon>
        <taxon>Mesorhizobium</taxon>
    </lineage>
</organism>
<dbReference type="Proteomes" id="UP000198894">
    <property type="component" value="Unassembled WGS sequence"/>
</dbReference>
<evidence type="ECO:0000313" key="1">
    <source>
        <dbReference type="EMBL" id="SDK98315.1"/>
    </source>
</evidence>
<dbReference type="AlphaFoldDB" id="A0A1G9GCL5"/>
<dbReference type="InterPro" id="IPR027417">
    <property type="entry name" value="P-loop_NTPase"/>
</dbReference>
<dbReference type="RefSeq" id="WP_091599321.1">
    <property type="nucleotide sequence ID" value="NZ_FNEE01000024.1"/>
</dbReference>
<gene>
    <name evidence="1" type="ORF">SAMN05428953_12447</name>
</gene>
<keyword evidence="1" id="KW-0808">Transferase</keyword>
<sequence>MKWLRPAGLPQPAQDWLDRALLDLRSIGGHRDYTKFVIVGIARTGSTMLLELLNSNSQVLAFGELFRTPEAIGWDIRPFGGSYDRRFLSRYRTDPQAFIDDVVFGPRPRVVRAVGFKLFYYHAQEAPFSDAWKLIVGDGKIRIIHLMRRNILAQFVSLKLAHKTQVWSATRKTAGTVDPIRLDSEECRKHFEQVRRHERECDALFRDHQKLNIYYEDLVRAQEAEMGRTLDFLEVRAEPGSSTRLVRQRTVPLSEAITNFSELRAAFRNSEWGAFCEVDPDGNKII</sequence>
<dbReference type="GO" id="GO:0016740">
    <property type="term" value="F:transferase activity"/>
    <property type="evidence" value="ECO:0007669"/>
    <property type="project" value="UniProtKB-KW"/>
</dbReference>
<evidence type="ECO:0000313" key="2">
    <source>
        <dbReference type="Proteomes" id="UP000198894"/>
    </source>
</evidence>
<accession>A0A1G9GCL5</accession>
<protein>
    <submittedName>
        <fullName evidence="1">LPS sulfotransferase NodH</fullName>
    </submittedName>
</protein>